<feature type="compositionally biased region" description="Low complexity" evidence="1">
    <location>
        <begin position="179"/>
        <end position="191"/>
    </location>
</feature>
<organism evidence="2 3">
    <name type="scientific">Prosthecochloris ethylica</name>
    <dbReference type="NCBI Taxonomy" id="2743976"/>
    <lineage>
        <taxon>Bacteria</taxon>
        <taxon>Pseudomonadati</taxon>
        <taxon>Chlorobiota</taxon>
        <taxon>Chlorobiia</taxon>
        <taxon>Chlorobiales</taxon>
        <taxon>Chlorobiaceae</taxon>
        <taxon>Prosthecochloris</taxon>
    </lineage>
</organism>
<keyword evidence="3" id="KW-1185">Reference proteome</keyword>
<accession>A0ABR9XSE0</accession>
<evidence type="ECO:0000256" key="1">
    <source>
        <dbReference type="SAM" id="MobiDB-lite"/>
    </source>
</evidence>
<comment type="caution">
    <text evidence="2">The sequence shown here is derived from an EMBL/GenBank/DDBJ whole genome shotgun (WGS) entry which is preliminary data.</text>
</comment>
<proteinExistence type="predicted"/>
<reference evidence="2 3" key="1">
    <citation type="journal article" date="2020" name="Microorganisms">
        <title>Simultaneous Genome Sequencing of Prosthecochloris ethylica and Desulfuromonas acetoxidans within a Syntrophic Mixture Reveals Unique Pili and Protein Interactions.</title>
        <authorList>
            <person name="Kyndt J.A."/>
            <person name="Van Beeumen J.J."/>
            <person name="Meyer T.E."/>
        </authorList>
    </citation>
    <scope>NUCLEOTIDE SEQUENCE [LARGE SCALE GENOMIC DNA]</scope>
    <source>
        <strain evidence="2 3">N3</strain>
    </source>
</reference>
<evidence type="ECO:0000313" key="2">
    <source>
        <dbReference type="EMBL" id="MBF0636975.1"/>
    </source>
</evidence>
<gene>
    <name evidence="2" type="ORF">INT08_07300</name>
</gene>
<sequence>MSLKKIRDMGLAEFVAGLISETFDAITASHEEQVRREAEMRAAEAMSPDEFRERYLDDKEADALVDQAGIDLFGEPVEAAMRYRPAGESANERPAFRRQLDIELRAGTDYEKKEGAPDHVLTAAGAAAVREALLRRSIEEQQELMLRVLNNGVSRIVVDSGKIFSRVSFSVTEHESAEETGSSSSAGSSSTKAVGNIVTKRSAVLNRLSRNRPNLVMPGVEFRVKQADDTDPQTSSADLYGEVEIKFRTVS</sequence>
<protein>
    <submittedName>
        <fullName evidence="2">Uncharacterized protein</fullName>
    </submittedName>
</protein>
<dbReference type="Proteomes" id="UP000619838">
    <property type="component" value="Unassembled WGS sequence"/>
</dbReference>
<dbReference type="RefSeq" id="WP_175187358.1">
    <property type="nucleotide sequence ID" value="NZ_JABVZQ010000007.1"/>
</dbReference>
<evidence type="ECO:0000313" key="3">
    <source>
        <dbReference type="Proteomes" id="UP000619838"/>
    </source>
</evidence>
<dbReference type="EMBL" id="JADGII010000010">
    <property type="protein sequence ID" value="MBF0636975.1"/>
    <property type="molecule type" value="Genomic_DNA"/>
</dbReference>
<feature type="region of interest" description="Disordered" evidence="1">
    <location>
        <begin position="174"/>
        <end position="193"/>
    </location>
</feature>
<name>A0ABR9XSE0_9CHLB</name>